<dbReference type="AlphaFoldDB" id="A0A0N5AV94"/>
<dbReference type="Pfam" id="PF21039">
    <property type="entry name" value="CEP104_ZnF"/>
    <property type="match status" value="1"/>
</dbReference>
<accession>A0A0N5AV94</accession>
<feature type="compositionally biased region" description="Basic residues" evidence="1">
    <location>
        <begin position="25"/>
        <end position="35"/>
    </location>
</feature>
<feature type="compositionally biased region" description="Polar residues" evidence="1">
    <location>
        <begin position="1"/>
        <end position="23"/>
    </location>
</feature>
<organism evidence="3 4">
    <name type="scientific">Syphacia muris</name>
    <dbReference type="NCBI Taxonomy" id="451379"/>
    <lineage>
        <taxon>Eukaryota</taxon>
        <taxon>Metazoa</taxon>
        <taxon>Ecdysozoa</taxon>
        <taxon>Nematoda</taxon>
        <taxon>Chromadorea</taxon>
        <taxon>Rhabditida</taxon>
        <taxon>Spirurina</taxon>
        <taxon>Oxyuridomorpha</taxon>
        <taxon>Oxyuroidea</taxon>
        <taxon>Oxyuridae</taxon>
        <taxon>Syphacia</taxon>
    </lineage>
</organism>
<dbReference type="WBParaSite" id="SMUV_0000880501-mRNA-1">
    <property type="protein sequence ID" value="SMUV_0000880501-mRNA-1"/>
    <property type="gene ID" value="SMUV_0000880501"/>
</dbReference>
<evidence type="ECO:0000256" key="1">
    <source>
        <dbReference type="SAM" id="MobiDB-lite"/>
    </source>
</evidence>
<sequence>MFEVSVNNMALSNSRKTSTADNKQNNHRNPQRRPKGLLIVAKSFTSRFITPFDSSKTHKTDSGKAEIVWNILNRFTIPSREIGLIEQSICRFAQSCLTHNDQKVRSIGKSIFVLIYSCSSDKNYIKQQLSMCPSLRTERNLIMQQLQKKFFAIDEASTKQENTKKFYFHGTTANRSSLQHVPKLDELKRPKTITLTEDSNKGATDNESVDYDKICMFCGQFNEHFTPEGLNEHFLNSCFMLKKCDYCKEILEISTLNNHYLEKCTAKDQFKKCYRCKLAIPKKKHLRHITLNQCKVVHRNGERCFLCHKEVYPNNDIGWRKHLMGNWSINSSA</sequence>
<protein>
    <submittedName>
        <fullName evidence="4">TRAF-type domain-containing protein</fullName>
    </submittedName>
</protein>
<dbReference type="STRING" id="451379.A0A0N5AV94"/>
<feature type="domain" description="Centrosomal protein CEP104 Zn finger" evidence="2">
    <location>
        <begin position="215"/>
        <end position="324"/>
    </location>
</feature>
<evidence type="ECO:0000313" key="3">
    <source>
        <dbReference type="Proteomes" id="UP000046393"/>
    </source>
</evidence>
<dbReference type="InterPro" id="IPR048738">
    <property type="entry name" value="CEP104_Znf"/>
</dbReference>
<reference evidence="4" key="1">
    <citation type="submission" date="2016-04" db="UniProtKB">
        <authorList>
            <consortium name="WormBaseParasite"/>
        </authorList>
    </citation>
    <scope>IDENTIFICATION</scope>
</reference>
<feature type="region of interest" description="Disordered" evidence="1">
    <location>
        <begin position="1"/>
        <end position="35"/>
    </location>
</feature>
<evidence type="ECO:0000259" key="2">
    <source>
        <dbReference type="Pfam" id="PF21039"/>
    </source>
</evidence>
<name>A0A0N5AV94_9BILA</name>
<dbReference type="Pfam" id="PF21040">
    <property type="entry name" value="CEP104-like_TOG"/>
    <property type="match status" value="1"/>
</dbReference>
<evidence type="ECO:0000313" key="4">
    <source>
        <dbReference type="WBParaSite" id="SMUV_0000880501-mRNA-1"/>
    </source>
</evidence>
<dbReference type="Proteomes" id="UP000046393">
    <property type="component" value="Unplaced"/>
</dbReference>
<dbReference type="GO" id="GO:0005929">
    <property type="term" value="C:cilium"/>
    <property type="evidence" value="ECO:0007669"/>
    <property type="project" value="TreeGrafter"/>
</dbReference>
<dbReference type="InterPro" id="IPR011989">
    <property type="entry name" value="ARM-like"/>
</dbReference>
<dbReference type="PANTHER" id="PTHR13371:SF0">
    <property type="entry name" value="CENTROSOMAL PROTEIN OF 104 KDA"/>
    <property type="match status" value="1"/>
</dbReference>
<keyword evidence="3" id="KW-1185">Reference proteome</keyword>
<proteinExistence type="predicted"/>
<dbReference type="InterPro" id="IPR052607">
    <property type="entry name" value="CEP104-like"/>
</dbReference>
<dbReference type="Gene3D" id="1.25.10.10">
    <property type="entry name" value="Leucine-rich Repeat Variant"/>
    <property type="match status" value="1"/>
</dbReference>
<dbReference type="PANTHER" id="PTHR13371">
    <property type="entry name" value="GLYCINE-, GLUTAMATE-, THIENYLCYCLOHEXYLPIPERIDINE-BINDING PROTEIN"/>
    <property type="match status" value="1"/>
</dbReference>